<dbReference type="Proteomes" id="UP000030649">
    <property type="component" value="Unassembled WGS sequence"/>
</dbReference>
<proteinExistence type="predicted"/>
<dbReference type="HOGENOM" id="CLU_1472062_0_0_2"/>
<dbReference type="EMBL" id="KE356560">
    <property type="protein sequence ID" value="ERG90286.1"/>
    <property type="molecule type" value="Genomic_DNA"/>
</dbReference>
<reference evidence="1 2" key="1">
    <citation type="journal article" date="2013" name="PLoS ONE">
        <title>Assembly-driven community genomics of a hypersaline microbial ecosystem.</title>
        <authorList>
            <person name="Podell S."/>
            <person name="Ugalde J.A."/>
            <person name="Narasingarao P."/>
            <person name="Banfield J.F."/>
            <person name="Heidelberg K.B."/>
            <person name="Allen E.E."/>
        </authorList>
    </citation>
    <scope>NUCLEOTIDE SEQUENCE [LARGE SCALE GENOMIC DNA]</scope>
    <source>
        <strain evidence="2">J07HQW1</strain>
    </source>
</reference>
<accession>U1PDW5</accession>
<evidence type="ECO:0000313" key="2">
    <source>
        <dbReference type="Proteomes" id="UP000030649"/>
    </source>
</evidence>
<sequence length="183" mass="20689">MFESRYYEVHRRLGFRTEYRVYENETPILKTASKQSPRNEEFRFSNPQTGTDRFGVRETLTKTGDDVNTYDIIDAQTGERVGTVRRQIISCLRHEYTLSDDNGHIVATLREDRLPVAVARRLLTSILPFSCEIIASSGTQAGIVTGALSIRDQFSIELFTTQIDPQLAVVGTIIADAIEDNEL</sequence>
<gene>
    <name evidence="1" type="ORF">J07HQW1_00305</name>
</gene>
<dbReference type="AlphaFoldDB" id="U1PDW5"/>
<organism evidence="1 2">
    <name type="scientific">Haloquadratum walsbyi J07HQW1</name>
    <dbReference type="NCBI Taxonomy" id="1238424"/>
    <lineage>
        <taxon>Archaea</taxon>
        <taxon>Methanobacteriati</taxon>
        <taxon>Methanobacteriota</taxon>
        <taxon>Stenosarchaea group</taxon>
        <taxon>Halobacteria</taxon>
        <taxon>Halobacteriales</taxon>
        <taxon>Haloferacaceae</taxon>
        <taxon>Haloquadratum</taxon>
    </lineage>
</organism>
<evidence type="ECO:0000313" key="1">
    <source>
        <dbReference type="EMBL" id="ERG90286.1"/>
    </source>
</evidence>
<protein>
    <submittedName>
        <fullName evidence="1">Uncharacterized protein</fullName>
    </submittedName>
</protein>
<name>U1PDW5_9EURY</name>